<dbReference type="Gene3D" id="3.30.530.20">
    <property type="match status" value="1"/>
</dbReference>
<dbReference type="Pfam" id="PF10604">
    <property type="entry name" value="Polyketide_cyc2"/>
    <property type="match status" value="1"/>
</dbReference>
<dbReference type="SUPFAM" id="SSF55961">
    <property type="entry name" value="Bet v1-like"/>
    <property type="match status" value="1"/>
</dbReference>
<dbReference type="KEGG" id="psuu:Psuf_073110"/>
<keyword evidence="2" id="KW-1185">Reference proteome</keyword>
<dbReference type="AlphaFoldDB" id="A0A6F8YVN3"/>
<accession>A0A6F8YVN3</accession>
<gene>
    <name evidence="1" type="ORF">Psuf_073110</name>
</gene>
<dbReference type="InterPro" id="IPR019587">
    <property type="entry name" value="Polyketide_cyclase/dehydratase"/>
</dbReference>
<proteinExistence type="predicted"/>
<reference evidence="1 2" key="2">
    <citation type="submission" date="2020-03" db="EMBL/GenBank/DDBJ databases">
        <authorList>
            <person name="Ichikawa N."/>
            <person name="Kimura A."/>
            <person name="Kitahashi Y."/>
            <person name="Uohara A."/>
        </authorList>
    </citation>
    <scope>NUCLEOTIDE SEQUENCE [LARGE SCALE GENOMIC DNA]</scope>
    <source>
        <strain evidence="1 2">NBRC 105367</strain>
    </source>
</reference>
<sequence>MPKKTRIIKTSPERVFAVLADGWSYASWVVGASHVRDVDDGWPAAGTRIHHQVGPWPLHIKDLTSVYAVVPDRMLELNARAWPLGVARVRLDLVPVDAATRVTLTYELVAGVGRFVPRSVQSALLGPRSIEMLRRIDDIAVRRRLAAVG</sequence>
<evidence type="ECO:0000313" key="1">
    <source>
        <dbReference type="EMBL" id="BCB89998.1"/>
    </source>
</evidence>
<dbReference type="EMBL" id="AP022871">
    <property type="protein sequence ID" value="BCB89998.1"/>
    <property type="molecule type" value="Genomic_DNA"/>
</dbReference>
<dbReference type="InterPro" id="IPR023393">
    <property type="entry name" value="START-like_dom_sf"/>
</dbReference>
<protein>
    <submittedName>
        <fullName evidence="1">Polyketide cyclase</fullName>
    </submittedName>
</protein>
<name>A0A6F8YVN3_9ACTN</name>
<reference evidence="1 2" key="1">
    <citation type="submission" date="2020-03" db="EMBL/GenBank/DDBJ databases">
        <title>Whole genome shotgun sequence of Phytohabitans suffuscus NBRC 105367.</title>
        <authorList>
            <person name="Komaki H."/>
            <person name="Tamura T."/>
        </authorList>
    </citation>
    <scope>NUCLEOTIDE SEQUENCE [LARGE SCALE GENOMIC DNA]</scope>
    <source>
        <strain evidence="1 2">NBRC 105367</strain>
    </source>
</reference>
<dbReference type="CDD" id="cd07812">
    <property type="entry name" value="SRPBCC"/>
    <property type="match status" value="1"/>
</dbReference>
<dbReference type="Proteomes" id="UP000503011">
    <property type="component" value="Chromosome"/>
</dbReference>
<evidence type="ECO:0000313" key="2">
    <source>
        <dbReference type="Proteomes" id="UP000503011"/>
    </source>
</evidence>
<dbReference type="RefSeq" id="WP_173162079.1">
    <property type="nucleotide sequence ID" value="NZ_AP022871.1"/>
</dbReference>
<organism evidence="1 2">
    <name type="scientific">Phytohabitans suffuscus</name>
    <dbReference type="NCBI Taxonomy" id="624315"/>
    <lineage>
        <taxon>Bacteria</taxon>
        <taxon>Bacillati</taxon>
        <taxon>Actinomycetota</taxon>
        <taxon>Actinomycetes</taxon>
        <taxon>Micromonosporales</taxon>
        <taxon>Micromonosporaceae</taxon>
    </lineage>
</organism>